<comment type="caution">
    <text evidence="9">The sequence shown here is derived from an EMBL/GenBank/DDBJ whole genome shotgun (WGS) entry which is preliminary data.</text>
</comment>
<evidence type="ECO:0000313" key="9">
    <source>
        <dbReference type="EMBL" id="KAH6646129.1"/>
    </source>
</evidence>
<feature type="region of interest" description="Disordered" evidence="6">
    <location>
        <begin position="353"/>
        <end position="372"/>
    </location>
</feature>
<comment type="subcellular location">
    <subcellularLocation>
        <location evidence="1">Membrane</location>
        <topology evidence="1">Multi-pass membrane protein</topology>
    </subcellularLocation>
</comment>
<evidence type="ECO:0000259" key="8">
    <source>
        <dbReference type="Pfam" id="PF20684"/>
    </source>
</evidence>
<evidence type="ECO:0000256" key="5">
    <source>
        <dbReference type="ARBA" id="ARBA00038359"/>
    </source>
</evidence>
<keyword evidence="4 7" id="KW-0472">Membrane</keyword>
<dbReference type="OrthoDB" id="4682787at2759"/>
<feature type="transmembrane region" description="Helical" evidence="7">
    <location>
        <begin position="36"/>
        <end position="58"/>
    </location>
</feature>
<protein>
    <recommendedName>
        <fullName evidence="8">Rhodopsin domain-containing protein</fullName>
    </recommendedName>
</protein>
<feature type="transmembrane region" description="Helical" evidence="7">
    <location>
        <begin position="235"/>
        <end position="258"/>
    </location>
</feature>
<keyword evidence="3 7" id="KW-1133">Transmembrane helix</keyword>
<name>A0A9P8U9B8_9PEZI</name>
<feature type="domain" description="Rhodopsin" evidence="8">
    <location>
        <begin position="54"/>
        <end position="295"/>
    </location>
</feature>
<keyword evidence="2 7" id="KW-0812">Transmembrane</keyword>
<comment type="similarity">
    <text evidence="5">Belongs to the SAT4 family.</text>
</comment>
<keyword evidence="10" id="KW-1185">Reference proteome</keyword>
<evidence type="ECO:0000256" key="1">
    <source>
        <dbReference type="ARBA" id="ARBA00004141"/>
    </source>
</evidence>
<dbReference type="GeneID" id="70137184"/>
<evidence type="ECO:0000256" key="6">
    <source>
        <dbReference type="SAM" id="MobiDB-lite"/>
    </source>
</evidence>
<accession>A0A9P8U9B8</accession>
<dbReference type="Proteomes" id="UP000758603">
    <property type="component" value="Unassembled WGS sequence"/>
</dbReference>
<dbReference type="Pfam" id="PF20684">
    <property type="entry name" value="Fung_rhodopsin"/>
    <property type="match status" value="1"/>
</dbReference>
<feature type="transmembrane region" description="Helical" evidence="7">
    <location>
        <begin position="70"/>
        <end position="92"/>
    </location>
</feature>
<dbReference type="PANTHER" id="PTHR33048">
    <property type="entry name" value="PTH11-LIKE INTEGRAL MEMBRANE PROTEIN (AFU_ORTHOLOGUE AFUA_5G11245)"/>
    <property type="match status" value="1"/>
</dbReference>
<dbReference type="InterPro" id="IPR049326">
    <property type="entry name" value="Rhodopsin_dom_fungi"/>
</dbReference>
<feature type="transmembrane region" description="Helical" evidence="7">
    <location>
        <begin position="149"/>
        <end position="172"/>
    </location>
</feature>
<gene>
    <name evidence="9" type="ORF">BKA67DRAFT_663988</name>
</gene>
<dbReference type="GO" id="GO:0016020">
    <property type="term" value="C:membrane"/>
    <property type="evidence" value="ECO:0007669"/>
    <property type="project" value="UniProtKB-SubCell"/>
</dbReference>
<feature type="region of interest" description="Disordered" evidence="6">
    <location>
        <begin position="314"/>
        <end position="336"/>
    </location>
</feature>
<evidence type="ECO:0000256" key="4">
    <source>
        <dbReference type="ARBA" id="ARBA00023136"/>
    </source>
</evidence>
<feature type="compositionally biased region" description="Polar residues" evidence="6">
    <location>
        <begin position="355"/>
        <end position="372"/>
    </location>
</feature>
<organism evidence="9 10">
    <name type="scientific">Truncatella angustata</name>
    <dbReference type="NCBI Taxonomy" id="152316"/>
    <lineage>
        <taxon>Eukaryota</taxon>
        <taxon>Fungi</taxon>
        <taxon>Dikarya</taxon>
        <taxon>Ascomycota</taxon>
        <taxon>Pezizomycotina</taxon>
        <taxon>Sordariomycetes</taxon>
        <taxon>Xylariomycetidae</taxon>
        <taxon>Amphisphaeriales</taxon>
        <taxon>Sporocadaceae</taxon>
        <taxon>Truncatella</taxon>
    </lineage>
</organism>
<reference evidence="9" key="1">
    <citation type="journal article" date="2021" name="Nat. Commun.">
        <title>Genetic determinants of endophytism in the Arabidopsis root mycobiome.</title>
        <authorList>
            <person name="Mesny F."/>
            <person name="Miyauchi S."/>
            <person name="Thiergart T."/>
            <person name="Pickel B."/>
            <person name="Atanasova L."/>
            <person name="Karlsson M."/>
            <person name="Huettel B."/>
            <person name="Barry K.W."/>
            <person name="Haridas S."/>
            <person name="Chen C."/>
            <person name="Bauer D."/>
            <person name="Andreopoulos W."/>
            <person name="Pangilinan J."/>
            <person name="LaButti K."/>
            <person name="Riley R."/>
            <person name="Lipzen A."/>
            <person name="Clum A."/>
            <person name="Drula E."/>
            <person name="Henrissat B."/>
            <person name="Kohler A."/>
            <person name="Grigoriev I.V."/>
            <person name="Martin F.M."/>
            <person name="Hacquard S."/>
        </authorList>
    </citation>
    <scope>NUCLEOTIDE SEQUENCE</scope>
    <source>
        <strain evidence="9">MPI-SDFR-AT-0073</strain>
    </source>
</reference>
<dbReference type="RefSeq" id="XP_045952643.1">
    <property type="nucleotide sequence ID" value="XM_046108293.1"/>
</dbReference>
<feature type="transmembrane region" description="Helical" evidence="7">
    <location>
        <begin position="112"/>
        <end position="137"/>
    </location>
</feature>
<dbReference type="EMBL" id="JAGPXC010000010">
    <property type="protein sequence ID" value="KAH6646129.1"/>
    <property type="molecule type" value="Genomic_DNA"/>
</dbReference>
<evidence type="ECO:0000256" key="7">
    <source>
        <dbReference type="SAM" id="Phobius"/>
    </source>
</evidence>
<feature type="transmembrane region" description="Helical" evidence="7">
    <location>
        <begin position="192"/>
        <end position="215"/>
    </location>
</feature>
<evidence type="ECO:0000256" key="3">
    <source>
        <dbReference type="ARBA" id="ARBA00022989"/>
    </source>
</evidence>
<evidence type="ECO:0000313" key="10">
    <source>
        <dbReference type="Proteomes" id="UP000758603"/>
    </source>
</evidence>
<dbReference type="AlphaFoldDB" id="A0A9P8U9B8"/>
<feature type="transmembrane region" description="Helical" evidence="7">
    <location>
        <begin position="270"/>
        <end position="290"/>
    </location>
</feature>
<dbReference type="InterPro" id="IPR052337">
    <property type="entry name" value="SAT4-like"/>
</dbReference>
<proteinExistence type="inferred from homology"/>
<sequence length="393" mass="43514">MSLPADDLAKLLAAPALSPPDGVVPDFDNPPNRNGLAWFVTTFCMIIATVCLFIRAYARIVLLKKPGIEEVLMYCAYGAYWGTAYAGYGMIFTPGYYVHTWDLTNGDLVRPLYLILVYGCSYSTVMPCIKAAILIDWCRIFVPDRTRSFFWWSCMAVIALQVCWGIACIALLNMQCVPHAAIYEFYLPAKCYSLPKVMLTSASVQVVTDFAMVFLPQRIIWGLHMNWQRKIGMSIIFGAGILACIGASVRLSTTVTFAKESDTMYFIGPLLFWACAEMTCGFFILCVPCIPKVFRESGISQSVRSALGLSNKSVTNPSTTEGTYGGSRASRQKSKPRMISDTYYKMDEDEIPLGNMSNSGSQDDVHGKSNSTQVTRTIDITVFSAARADTKNK</sequence>
<evidence type="ECO:0000256" key="2">
    <source>
        <dbReference type="ARBA" id="ARBA00022692"/>
    </source>
</evidence>
<dbReference type="PANTHER" id="PTHR33048:SF47">
    <property type="entry name" value="INTEGRAL MEMBRANE PROTEIN-RELATED"/>
    <property type="match status" value="1"/>
</dbReference>